<proteinExistence type="predicted"/>
<dbReference type="InterPro" id="IPR001647">
    <property type="entry name" value="HTH_TetR"/>
</dbReference>
<keyword evidence="5" id="KW-1185">Reference proteome</keyword>
<organism evidence="4 5">
    <name type="scientific">Paenibacillus borealis</name>
    <dbReference type="NCBI Taxonomy" id="160799"/>
    <lineage>
        <taxon>Bacteria</taxon>
        <taxon>Bacillati</taxon>
        <taxon>Bacillota</taxon>
        <taxon>Bacilli</taxon>
        <taxon>Bacillales</taxon>
        <taxon>Paenibacillaceae</taxon>
        <taxon>Paenibacillus</taxon>
    </lineage>
</organism>
<sequence length="229" mass="25971">MTPAESGSKGNGKRSSRTYDAARTKGMILDAAEETFAELGYSAARIDGIAKASGYNKSLIYQYFGDKLGLYTEVVKRADQISEQVTGAAIAELLKNPSLMSDPVVFKSFLEKITRQMYEFLLEYPRYLKILFWEAAEDWKTWNQITYRPDDMTQLHELAIAAKQNGILRQDFDPAMFPILILNVTTATLQSFSRYKEVMGKLDSPEMKEHTMDQIAKFVIYGVMEPSLL</sequence>
<dbReference type="PANTHER" id="PTHR30328">
    <property type="entry name" value="TRANSCRIPTIONAL REPRESSOR"/>
    <property type="match status" value="1"/>
</dbReference>
<evidence type="ECO:0000256" key="1">
    <source>
        <dbReference type="ARBA" id="ARBA00023125"/>
    </source>
</evidence>
<dbReference type="Proteomes" id="UP000187412">
    <property type="component" value="Unassembled WGS sequence"/>
</dbReference>
<protein>
    <recommendedName>
        <fullName evidence="3">HTH tetR-type domain-containing protein</fullName>
    </recommendedName>
</protein>
<evidence type="ECO:0000313" key="5">
    <source>
        <dbReference type="Proteomes" id="UP000187412"/>
    </source>
</evidence>
<feature type="domain" description="HTH tetR-type" evidence="3">
    <location>
        <begin position="22"/>
        <end position="82"/>
    </location>
</feature>
<dbReference type="EMBL" id="MPTB01000037">
    <property type="protein sequence ID" value="OMD43179.1"/>
    <property type="molecule type" value="Genomic_DNA"/>
</dbReference>
<reference evidence="4 5" key="1">
    <citation type="submission" date="2016-10" db="EMBL/GenBank/DDBJ databases">
        <title>Paenibacillus species isolates.</title>
        <authorList>
            <person name="Beno S.M."/>
        </authorList>
    </citation>
    <scope>NUCLEOTIDE SEQUENCE [LARGE SCALE GENOMIC DNA]</scope>
    <source>
        <strain evidence="4 5">FSL H7-0744</strain>
    </source>
</reference>
<dbReference type="PRINTS" id="PR00455">
    <property type="entry name" value="HTHTETR"/>
</dbReference>
<dbReference type="Gene3D" id="1.10.357.10">
    <property type="entry name" value="Tetracycline Repressor, domain 2"/>
    <property type="match status" value="1"/>
</dbReference>
<dbReference type="InterPro" id="IPR050109">
    <property type="entry name" value="HTH-type_TetR-like_transc_reg"/>
</dbReference>
<name>A0ABX3H158_PAEBO</name>
<evidence type="ECO:0000313" key="4">
    <source>
        <dbReference type="EMBL" id="OMD43179.1"/>
    </source>
</evidence>
<dbReference type="SUPFAM" id="SSF46689">
    <property type="entry name" value="Homeodomain-like"/>
    <property type="match status" value="1"/>
</dbReference>
<gene>
    <name evidence="4" type="ORF">BSK56_24755</name>
</gene>
<dbReference type="PANTHER" id="PTHR30328:SF54">
    <property type="entry name" value="HTH-TYPE TRANSCRIPTIONAL REPRESSOR SCO4008"/>
    <property type="match status" value="1"/>
</dbReference>
<accession>A0ABX3H158</accession>
<feature type="DNA-binding region" description="H-T-H motif" evidence="2">
    <location>
        <begin position="45"/>
        <end position="64"/>
    </location>
</feature>
<keyword evidence="1 2" id="KW-0238">DNA-binding</keyword>
<dbReference type="InterPro" id="IPR036271">
    <property type="entry name" value="Tet_transcr_reg_TetR-rel_C_sf"/>
</dbReference>
<dbReference type="PROSITE" id="PS50977">
    <property type="entry name" value="HTH_TETR_2"/>
    <property type="match status" value="1"/>
</dbReference>
<dbReference type="RefSeq" id="WP_052092306.1">
    <property type="nucleotide sequence ID" value="NZ_MPTB01000037.1"/>
</dbReference>
<evidence type="ECO:0000256" key="2">
    <source>
        <dbReference type="PROSITE-ProRule" id="PRU00335"/>
    </source>
</evidence>
<dbReference type="InterPro" id="IPR009057">
    <property type="entry name" value="Homeodomain-like_sf"/>
</dbReference>
<dbReference type="Pfam" id="PF00440">
    <property type="entry name" value="TetR_N"/>
    <property type="match status" value="1"/>
</dbReference>
<comment type="caution">
    <text evidence="4">The sequence shown here is derived from an EMBL/GenBank/DDBJ whole genome shotgun (WGS) entry which is preliminary data.</text>
</comment>
<evidence type="ECO:0000259" key="3">
    <source>
        <dbReference type="PROSITE" id="PS50977"/>
    </source>
</evidence>
<dbReference type="SUPFAM" id="SSF48498">
    <property type="entry name" value="Tetracyclin repressor-like, C-terminal domain"/>
    <property type="match status" value="1"/>
</dbReference>